<sequence>MSQSIVPTEIWSHIVQYVPRGEQTKLLGVSSLFHDIALDLIFSAVKIYFVGGDQAYSMLNTDHEDFLDETSQKLTTRSWEILRRITRDSNFARLVKSLTVVAFTDGIALFEQLCLGDALVALSNLRTFRWHGTHPGLTDAIAGHISQATESICLQTYVPSSETMQRFTGLRRVAFTSPFLYPDDEEAHDSCTFVEELYSAIDSTRFNHVLGSMNVDFLQSLAIDGACISGMPVRILSALKELTICISTDCENLNLDLVFRHSINLESFSIVGFIGLEIFPSFITDTSVLPFLHSFRLSCDNATMVETPEPQWVEGLFKFIGDREKLRRLYLRIPSIDLNLLHETSHLDLLGKLKHLQVLGLHTGVTDIDMPFICDLCKILPTGLKAFHLAMDWSGDPLLNLVDILATRRHLIFAHFYGIFNRLPLLLIDLATDVTSLKMVGLNRALWDVDRSGPELELKKWPRWKIKFASEEDFECEDAYWLFQFN</sequence>
<dbReference type="AlphaFoldDB" id="A0A8H6IER9"/>
<accession>A0A8H6IER9</accession>
<keyword evidence="2" id="KW-1185">Reference proteome</keyword>
<dbReference type="InterPro" id="IPR032675">
    <property type="entry name" value="LRR_dom_sf"/>
</dbReference>
<evidence type="ECO:0008006" key="3">
    <source>
        <dbReference type="Google" id="ProtNLM"/>
    </source>
</evidence>
<comment type="caution">
    <text evidence="1">The sequence shown here is derived from an EMBL/GenBank/DDBJ whole genome shotgun (WGS) entry which is preliminary data.</text>
</comment>
<evidence type="ECO:0000313" key="2">
    <source>
        <dbReference type="Proteomes" id="UP000521943"/>
    </source>
</evidence>
<dbReference type="OrthoDB" id="3238099at2759"/>
<proteinExistence type="predicted"/>
<gene>
    <name evidence="1" type="ORF">DFP72DRAFT_1030193</name>
</gene>
<evidence type="ECO:0000313" key="1">
    <source>
        <dbReference type="EMBL" id="KAF6763027.1"/>
    </source>
</evidence>
<organism evidence="1 2">
    <name type="scientific">Ephemerocybe angulata</name>
    <dbReference type="NCBI Taxonomy" id="980116"/>
    <lineage>
        <taxon>Eukaryota</taxon>
        <taxon>Fungi</taxon>
        <taxon>Dikarya</taxon>
        <taxon>Basidiomycota</taxon>
        <taxon>Agaricomycotina</taxon>
        <taxon>Agaricomycetes</taxon>
        <taxon>Agaricomycetidae</taxon>
        <taxon>Agaricales</taxon>
        <taxon>Agaricineae</taxon>
        <taxon>Psathyrellaceae</taxon>
        <taxon>Ephemerocybe</taxon>
    </lineage>
</organism>
<dbReference type="EMBL" id="JACGCI010000006">
    <property type="protein sequence ID" value="KAF6763027.1"/>
    <property type="molecule type" value="Genomic_DNA"/>
</dbReference>
<reference evidence="1 2" key="1">
    <citation type="submission" date="2020-07" db="EMBL/GenBank/DDBJ databases">
        <title>Comparative genomics of pyrophilous fungi reveals a link between fire events and developmental genes.</title>
        <authorList>
            <consortium name="DOE Joint Genome Institute"/>
            <person name="Steindorff A.S."/>
            <person name="Carver A."/>
            <person name="Calhoun S."/>
            <person name="Stillman K."/>
            <person name="Liu H."/>
            <person name="Lipzen A."/>
            <person name="Pangilinan J."/>
            <person name="Labutti K."/>
            <person name="Bruns T.D."/>
            <person name="Grigoriev I.V."/>
        </authorList>
    </citation>
    <scope>NUCLEOTIDE SEQUENCE [LARGE SCALE GENOMIC DNA]</scope>
    <source>
        <strain evidence="1 2">CBS 144469</strain>
    </source>
</reference>
<name>A0A8H6IER9_9AGAR</name>
<dbReference type="Proteomes" id="UP000521943">
    <property type="component" value="Unassembled WGS sequence"/>
</dbReference>
<protein>
    <recommendedName>
        <fullName evidence="3">F-box domain-containing protein</fullName>
    </recommendedName>
</protein>
<dbReference type="Gene3D" id="3.80.10.10">
    <property type="entry name" value="Ribonuclease Inhibitor"/>
    <property type="match status" value="1"/>
</dbReference>